<organism evidence="4 5">
    <name type="scientific">Streptomyces smyrnaeus</name>
    <dbReference type="NCBI Taxonomy" id="1387713"/>
    <lineage>
        <taxon>Bacteria</taxon>
        <taxon>Bacillati</taxon>
        <taxon>Actinomycetota</taxon>
        <taxon>Actinomycetes</taxon>
        <taxon>Kitasatosporales</taxon>
        <taxon>Streptomycetaceae</taxon>
        <taxon>Streptomyces</taxon>
    </lineage>
</organism>
<proteinExistence type="predicted"/>
<protein>
    <submittedName>
        <fullName evidence="4">Flagella basal body P-ring formation protein FlgA</fullName>
    </submittedName>
</protein>
<keyword evidence="5" id="KW-1185">Reference proteome</keyword>
<keyword evidence="2" id="KW-0472">Membrane</keyword>
<reference evidence="4 5" key="1">
    <citation type="submission" date="2021-02" db="EMBL/GenBank/DDBJ databases">
        <title>Streptomyces spirodelae sp. nov., isolated from duckweed.</title>
        <authorList>
            <person name="Saimee Y."/>
            <person name="Duangmal K."/>
        </authorList>
    </citation>
    <scope>NUCLEOTIDE SEQUENCE [LARGE SCALE GENOMIC DNA]</scope>
    <source>
        <strain evidence="4 5">DSM 42105</strain>
    </source>
</reference>
<keyword evidence="4" id="KW-0969">Cilium</keyword>
<keyword evidence="4" id="KW-0966">Cell projection</keyword>
<evidence type="ECO:0000256" key="1">
    <source>
        <dbReference type="SAM" id="MobiDB-lite"/>
    </source>
</evidence>
<evidence type="ECO:0000313" key="4">
    <source>
        <dbReference type="EMBL" id="MBO8203161.1"/>
    </source>
</evidence>
<dbReference type="InterPro" id="IPR013974">
    <property type="entry name" value="SAF"/>
</dbReference>
<dbReference type="Pfam" id="PF08666">
    <property type="entry name" value="SAF"/>
    <property type="match status" value="1"/>
</dbReference>
<feature type="domain" description="SAF" evidence="3">
    <location>
        <begin position="68"/>
        <end position="131"/>
    </location>
</feature>
<feature type="transmembrane region" description="Helical" evidence="2">
    <location>
        <begin position="41"/>
        <end position="61"/>
    </location>
</feature>
<dbReference type="GeneID" id="96263537"/>
<keyword evidence="4" id="KW-0282">Flagellum</keyword>
<comment type="caution">
    <text evidence="4">The sequence shown here is derived from an EMBL/GenBank/DDBJ whole genome shotgun (WGS) entry which is preliminary data.</text>
</comment>
<dbReference type="CDD" id="cd11614">
    <property type="entry name" value="SAF_CpaB_FlgA_like"/>
    <property type="match status" value="1"/>
</dbReference>
<name>A0ABS3Y6B9_9ACTN</name>
<dbReference type="Gene3D" id="3.90.1210.10">
    <property type="entry name" value="Antifreeze-like/N-acetylneuraminic acid synthase C-terminal domain"/>
    <property type="match status" value="1"/>
</dbReference>
<dbReference type="RefSeq" id="WP_209214686.1">
    <property type="nucleotide sequence ID" value="NZ_JAFFZM010000035.1"/>
</dbReference>
<evidence type="ECO:0000259" key="3">
    <source>
        <dbReference type="SMART" id="SM00858"/>
    </source>
</evidence>
<accession>A0ABS3Y6B9</accession>
<evidence type="ECO:0000313" key="5">
    <source>
        <dbReference type="Proteomes" id="UP000721954"/>
    </source>
</evidence>
<gene>
    <name evidence="4" type="ORF">JW613_33510</name>
</gene>
<sequence length="241" mass="24939">MSKTTVGTPQQTAPGIPTQTPGQAPGVTVPRAYKARRRSPWLATVSVALIAGCGLGFALMLNSAGDRQRVVIIAQEVQAGEKITSDDLQTAQVAVDGGLKTIPADEQDSVVGRRAAVGLKPGSLLARSQVTRTALVRQGEQVVPVGLKPALVHASGLAPGQRVEVVKVQKEGEADPTTGKKEDAPVQESVPARVIKVGEAEEGSGTRVVDVAVLREDGPKVLSWSASEKAALALDVPDGAR</sequence>
<dbReference type="Proteomes" id="UP000721954">
    <property type="component" value="Unassembled WGS sequence"/>
</dbReference>
<dbReference type="EMBL" id="JAFFZM010000035">
    <property type="protein sequence ID" value="MBO8203161.1"/>
    <property type="molecule type" value="Genomic_DNA"/>
</dbReference>
<feature type="region of interest" description="Disordered" evidence="1">
    <location>
        <begin position="1"/>
        <end position="26"/>
    </location>
</feature>
<keyword evidence="2" id="KW-0812">Transmembrane</keyword>
<dbReference type="SMART" id="SM00858">
    <property type="entry name" value="SAF"/>
    <property type="match status" value="1"/>
</dbReference>
<feature type="compositionally biased region" description="Polar residues" evidence="1">
    <location>
        <begin position="1"/>
        <end position="22"/>
    </location>
</feature>
<keyword evidence="2" id="KW-1133">Transmembrane helix</keyword>
<evidence type="ECO:0000256" key="2">
    <source>
        <dbReference type="SAM" id="Phobius"/>
    </source>
</evidence>